<dbReference type="SUPFAM" id="SSF55298">
    <property type="entry name" value="YjgF-like"/>
    <property type="match status" value="1"/>
</dbReference>
<dbReference type="GO" id="GO:0009073">
    <property type="term" value="P:aromatic amino acid family biosynthetic process"/>
    <property type="evidence" value="ECO:0007669"/>
    <property type="project" value="UniProtKB-UniRule"/>
</dbReference>
<comment type="caution">
    <text evidence="4">The sequence shown here is derived from an EMBL/GenBank/DDBJ whole genome shotgun (WGS) entry which is preliminary data.</text>
</comment>
<dbReference type="EC" id="5.4.99.5" evidence="1 3"/>
<evidence type="ECO:0000256" key="1">
    <source>
        <dbReference type="NCBIfam" id="TIGR01796"/>
    </source>
</evidence>
<dbReference type="PROSITE" id="PS51167">
    <property type="entry name" value="CHORISMATE_MUT_1"/>
    <property type="match status" value="1"/>
</dbReference>
<name>U5DKY9_9CHRO</name>
<evidence type="ECO:0000256" key="2">
    <source>
        <dbReference type="PIRSR" id="PIRSR005965-1"/>
    </source>
</evidence>
<gene>
    <name evidence="4" type="ORF">KR51_00009950</name>
</gene>
<dbReference type="InterPro" id="IPR008243">
    <property type="entry name" value="Chorismate_mutase_AroH"/>
</dbReference>
<evidence type="ECO:0000313" key="5">
    <source>
        <dbReference type="Proteomes" id="UP000016960"/>
    </source>
</evidence>
<dbReference type="PANTHER" id="PTHR21164">
    <property type="entry name" value="CHORISMATE MUTASE"/>
    <property type="match status" value="1"/>
</dbReference>
<keyword evidence="5" id="KW-1185">Reference proteome</keyword>
<evidence type="ECO:0000256" key="3">
    <source>
        <dbReference type="PROSITE-ProRule" id="PRU00514"/>
    </source>
</evidence>
<dbReference type="GO" id="GO:0008652">
    <property type="term" value="P:amino acid biosynthetic process"/>
    <property type="evidence" value="ECO:0007669"/>
    <property type="project" value="UniProtKB-UniRule"/>
</dbReference>
<dbReference type="GO" id="GO:0046417">
    <property type="term" value="P:chorismate metabolic process"/>
    <property type="evidence" value="ECO:0007669"/>
    <property type="project" value="TreeGrafter"/>
</dbReference>
<dbReference type="eggNOG" id="COG4401">
    <property type="taxonomic scope" value="Bacteria"/>
</dbReference>
<dbReference type="InParanoid" id="U5DKY9"/>
<keyword evidence="3 4" id="KW-0413">Isomerase</keyword>
<sequence>MGWKVRAIRGATTATANTEAAMRDAILELLDTLTLRNHLDPDDIISATFTATRDLNAAFPAAIARERAQWQNVPLLDVQHMHVAGSLERCIRVLVQVNTIAPQNAIAHIYLRGASDLRPEWSLVPPR</sequence>
<dbReference type="PANTHER" id="PTHR21164:SF0">
    <property type="entry name" value="CHORISMATE MUTASE AROH"/>
    <property type="match status" value="1"/>
</dbReference>
<evidence type="ECO:0000313" key="4">
    <source>
        <dbReference type="EMBL" id="ERN42351.1"/>
    </source>
</evidence>
<keyword evidence="2 3" id="KW-0028">Amino-acid biosynthesis</keyword>
<dbReference type="RefSeq" id="WP_022605262.1">
    <property type="nucleotide sequence ID" value="NZ_ASSJ01000024.1"/>
</dbReference>
<dbReference type="PIRSF" id="PIRSF005965">
    <property type="entry name" value="Chor_mut_AroH"/>
    <property type="match status" value="1"/>
</dbReference>
<dbReference type="Gene3D" id="3.30.1330.40">
    <property type="entry name" value="RutC-like"/>
    <property type="match status" value="1"/>
</dbReference>
<dbReference type="PATRIC" id="fig|582515.4.peg.1109"/>
<reference evidence="4 5" key="1">
    <citation type="submission" date="2013-05" db="EMBL/GenBank/DDBJ databases">
        <title>Draft genome sequence of Rubidibacter lacunae KORDI 51-2.</title>
        <authorList>
            <person name="Choi D.H."/>
            <person name="Noh J.H."/>
            <person name="Kwon K.-K."/>
            <person name="Lee J.-H."/>
            <person name="Ryu J.-Y."/>
        </authorList>
    </citation>
    <scope>NUCLEOTIDE SEQUENCE [LARGE SCALE GENOMIC DNA]</scope>
    <source>
        <strain evidence="4 5">KORDI 51-2</strain>
    </source>
</reference>
<dbReference type="Pfam" id="PF07736">
    <property type="entry name" value="CM_1"/>
    <property type="match status" value="1"/>
</dbReference>
<dbReference type="OrthoDB" id="9802232at2"/>
<dbReference type="GO" id="GO:0004106">
    <property type="term" value="F:chorismate mutase activity"/>
    <property type="evidence" value="ECO:0007669"/>
    <property type="project" value="UniProtKB-UniRule"/>
</dbReference>
<dbReference type="STRING" id="582515.KR51_00009950"/>
<dbReference type="FunCoup" id="U5DKY9">
    <property type="interactions" value="75"/>
</dbReference>
<dbReference type="NCBIfam" id="TIGR01796">
    <property type="entry name" value="CM_mono_aroH"/>
    <property type="match status" value="1"/>
</dbReference>
<accession>U5DKY9</accession>
<feature type="binding site" evidence="2">
    <location>
        <position position="92"/>
    </location>
    <ligand>
        <name>prephenate</name>
        <dbReference type="ChEBI" id="CHEBI:29934"/>
    </ligand>
</feature>
<keyword evidence="2 3" id="KW-0057">Aromatic amino acid biosynthesis</keyword>
<dbReference type="AlphaFoldDB" id="U5DKY9"/>
<dbReference type="EMBL" id="ASSJ01000024">
    <property type="protein sequence ID" value="ERN42351.1"/>
    <property type="molecule type" value="Genomic_DNA"/>
</dbReference>
<dbReference type="Proteomes" id="UP000016960">
    <property type="component" value="Unassembled WGS sequence"/>
</dbReference>
<proteinExistence type="predicted"/>
<protein>
    <recommendedName>
        <fullName evidence="1 3">chorismate mutase</fullName>
        <ecNumber evidence="1 3">5.4.99.5</ecNumber>
    </recommendedName>
</protein>
<comment type="catalytic activity">
    <reaction evidence="3">
        <text>chorismate = prephenate</text>
        <dbReference type="Rhea" id="RHEA:13897"/>
        <dbReference type="ChEBI" id="CHEBI:29748"/>
        <dbReference type="ChEBI" id="CHEBI:29934"/>
        <dbReference type="EC" id="5.4.99.5"/>
    </reaction>
</comment>
<feature type="binding site" evidence="2">
    <location>
        <position position="9"/>
    </location>
    <ligand>
        <name>prephenate</name>
        <dbReference type="ChEBI" id="CHEBI:29934"/>
    </ligand>
</feature>
<feature type="binding site" evidence="2">
    <location>
        <position position="110"/>
    </location>
    <ligand>
        <name>prephenate</name>
        <dbReference type="ChEBI" id="CHEBI:29934"/>
    </ligand>
</feature>
<organism evidence="4 5">
    <name type="scientific">Rubidibacter lacunae KORDI 51-2</name>
    <dbReference type="NCBI Taxonomy" id="582515"/>
    <lineage>
        <taxon>Bacteria</taxon>
        <taxon>Bacillati</taxon>
        <taxon>Cyanobacteriota</taxon>
        <taxon>Cyanophyceae</taxon>
        <taxon>Oscillatoriophycideae</taxon>
        <taxon>Chroococcales</taxon>
        <taxon>Aphanothecaceae</taxon>
        <taxon>Rubidibacter</taxon>
    </lineage>
</organism>
<dbReference type="CDD" id="cd02185">
    <property type="entry name" value="AroH"/>
    <property type="match status" value="1"/>
</dbReference>
<dbReference type="InterPro" id="IPR035959">
    <property type="entry name" value="RutC-like_sf"/>
</dbReference>
<dbReference type="UniPathway" id="UPA00120">
    <property type="reaction ID" value="UER00203"/>
</dbReference>